<dbReference type="InterPro" id="IPR001098">
    <property type="entry name" value="DNA-dir_DNA_pol_A_palm_dom"/>
</dbReference>
<evidence type="ECO:0000256" key="14">
    <source>
        <dbReference type="ARBA" id="ARBA00049244"/>
    </source>
</evidence>
<dbReference type="SMART" id="SM00474">
    <property type="entry name" value="35EXOc"/>
    <property type="match status" value="1"/>
</dbReference>
<feature type="domain" description="DNA-directed DNA polymerase family A palm" evidence="19">
    <location>
        <begin position="693"/>
        <end position="900"/>
    </location>
</feature>
<dbReference type="GO" id="GO:0003887">
    <property type="term" value="F:DNA-directed DNA polymerase activity"/>
    <property type="evidence" value="ECO:0007669"/>
    <property type="project" value="UniProtKB-UniRule"/>
</dbReference>
<evidence type="ECO:0000256" key="1">
    <source>
        <dbReference type="ARBA" id="ARBA00007705"/>
    </source>
</evidence>
<evidence type="ECO:0000256" key="16">
    <source>
        <dbReference type="RuleBase" id="RU004460"/>
    </source>
</evidence>
<keyword evidence="13 16" id="KW-0234">DNA repair</keyword>
<keyword evidence="8 16" id="KW-0227">DNA damage</keyword>
<keyword evidence="6 16" id="KW-0235">DNA replication</keyword>
<protein>
    <recommendedName>
        <fullName evidence="3 15">DNA polymerase I</fullName>
        <ecNumber evidence="2 15">2.7.7.7</ecNumber>
    </recommendedName>
</protein>
<feature type="domain" description="3'-5' exonuclease" evidence="17">
    <location>
        <begin position="343"/>
        <end position="524"/>
    </location>
</feature>
<dbReference type="GO" id="GO:0006261">
    <property type="term" value="P:DNA-templated DNA replication"/>
    <property type="evidence" value="ECO:0007669"/>
    <property type="project" value="UniProtKB-UniRule"/>
</dbReference>
<dbReference type="InterPro" id="IPR012337">
    <property type="entry name" value="RNaseH-like_sf"/>
</dbReference>
<dbReference type="CDD" id="cd06139">
    <property type="entry name" value="DNA_polA_I_Ecoli_like_exo"/>
    <property type="match status" value="1"/>
</dbReference>
<dbReference type="Pfam" id="PF02739">
    <property type="entry name" value="5_3_exonuc_N"/>
    <property type="match status" value="1"/>
</dbReference>
<reference evidence="20" key="1">
    <citation type="submission" date="2022-04" db="EMBL/GenBank/DDBJ databases">
        <title>Mucilaginibacter sp. RS28 isolated from freshwater.</title>
        <authorList>
            <person name="Ko S.-R."/>
        </authorList>
    </citation>
    <scope>NUCLEOTIDE SEQUENCE</scope>
    <source>
        <strain evidence="20">RS28</strain>
    </source>
</reference>
<organism evidence="20 21">
    <name type="scientific">Mucilaginibacter straminoryzae</name>
    <dbReference type="NCBI Taxonomy" id="2932774"/>
    <lineage>
        <taxon>Bacteria</taxon>
        <taxon>Pseudomonadati</taxon>
        <taxon>Bacteroidota</taxon>
        <taxon>Sphingobacteriia</taxon>
        <taxon>Sphingobacteriales</taxon>
        <taxon>Sphingobacteriaceae</taxon>
        <taxon>Mucilaginibacter</taxon>
    </lineage>
</organism>
<comment type="catalytic activity">
    <reaction evidence="14 16">
        <text>DNA(n) + a 2'-deoxyribonucleoside 5'-triphosphate = DNA(n+1) + diphosphate</text>
        <dbReference type="Rhea" id="RHEA:22508"/>
        <dbReference type="Rhea" id="RHEA-COMP:17339"/>
        <dbReference type="Rhea" id="RHEA-COMP:17340"/>
        <dbReference type="ChEBI" id="CHEBI:33019"/>
        <dbReference type="ChEBI" id="CHEBI:61560"/>
        <dbReference type="ChEBI" id="CHEBI:173112"/>
        <dbReference type="EC" id="2.7.7.7"/>
    </reaction>
</comment>
<dbReference type="InterPro" id="IPR002298">
    <property type="entry name" value="DNA_polymerase_A"/>
</dbReference>
<dbReference type="Pfam" id="PF01367">
    <property type="entry name" value="5_3_exonuc"/>
    <property type="match status" value="1"/>
</dbReference>
<dbReference type="GO" id="GO:0006302">
    <property type="term" value="P:double-strand break repair"/>
    <property type="evidence" value="ECO:0007669"/>
    <property type="project" value="TreeGrafter"/>
</dbReference>
<dbReference type="CDD" id="cd09859">
    <property type="entry name" value="PIN_53EXO"/>
    <property type="match status" value="1"/>
</dbReference>
<dbReference type="InterPro" id="IPR002421">
    <property type="entry name" value="5-3_exonuclease"/>
</dbReference>
<dbReference type="FunFam" id="1.10.150.20:FF:000002">
    <property type="entry name" value="DNA polymerase I"/>
    <property type="match status" value="1"/>
</dbReference>
<evidence type="ECO:0000256" key="7">
    <source>
        <dbReference type="ARBA" id="ARBA00022722"/>
    </source>
</evidence>
<evidence type="ECO:0000256" key="4">
    <source>
        <dbReference type="ARBA" id="ARBA00022679"/>
    </source>
</evidence>
<feature type="domain" description="5'-3' exonuclease" evidence="18">
    <location>
        <begin position="2"/>
        <end position="263"/>
    </location>
</feature>
<dbReference type="InterPro" id="IPR002562">
    <property type="entry name" value="3'-5'_exonuclease_dom"/>
</dbReference>
<dbReference type="SUPFAM" id="SSF53098">
    <property type="entry name" value="Ribonuclease H-like"/>
    <property type="match status" value="1"/>
</dbReference>
<dbReference type="InterPro" id="IPR018320">
    <property type="entry name" value="DNA_polymerase_1"/>
</dbReference>
<dbReference type="InterPro" id="IPR043502">
    <property type="entry name" value="DNA/RNA_pol_sf"/>
</dbReference>
<dbReference type="Gene3D" id="3.30.420.10">
    <property type="entry name" value="Ribonuclease H-like superfamily/Ribonuclease H"/>
    <property type="match status" value="1"/>
</dbReference>
<evidence type="ECO:0000256" key="11">
    <source>
        <dbReference type="ARBA" id="ARBA00022932"/>
    </source>
</evidence>
<dbReference type="SMART" id="SM00482">
    <property type="entry name" value="POLAc"/>
    <property type="match status" value="1"/>
</dbReference>
<dbReference type="RefSeq" id="WP_245130466.1">
    <property type="nucleotide sequence ID" value="NZ_JALJEJ010000005.1"/>
</dbReference>
<evidence type="ECO:0000256" key="9">
    <source>
        <dbReference type="ARBA" id="ARBA00022801"/>
    </source>
</evidence>
<keyword evidence="4 16" id="KW-0808">Transferase</keyword>
<dbReference type="SUPFAM" id="SSF47807">
    <property type="entry name" value="5' to 3' exonuclease, C-terminal subdomain"/>
    <property type="match status" value="1"/>
</dbReference>
<evidence type="ECO:0000256" key="13">
    <source>
        <dbReference type="ARBA" id="ARBA00023204"/>
    </source>
</evidence>
<dbReference type="Pfam" id="PF00476">
    <property type="entry name" value="DNA_pol_A"/>
    <property type="match status" value="1"/>
</dbReference>
<dbReference type="GO" id="GO:0003677">
    <property type="term" value="F:DNA binding"/>
    <property type="evidence" value="ECO:0007669"/>
    <property type="project" value="UniProtKB-UniRule"/>
</dbReference>
<keyword evidence="21" id="KW-1185">Reference proteome</keyword>
<evidence type="ECO:0000256" key="3">
    <source>
        <dbReference type="ARBA" id="ARBA00020311"/>
    </source>
</evidence>
<dbReference type="InterPro" id="IPR036397">
    <property type="entry name" value="RNaseH_sf"/>
</dbReference>
<dbReference type="Pfam" id="PF01612">
    <property type="entry name" value="DNA_pol_A_exo1"/>
    <property type="match status" value="1"/>
</dbReference>
<dbReference type="FunFam" id="1.20.1060.10:FF:000001">
    <property type="entry name" value="DNA polymerase I"/>
    <property type="match status" value="1"/>
</dbReference>
<dbReference type="Gene3D" id="3.40.50.1010">
    <property type="entry name" value="5'-nuclease"/>
    <property type="match status" value="1"/>
</dbReference>
<dbReference type="PROSITE" id="PS00447">
    <property type="entry name" value="DNA_POLYMERASE_A"/>
    <property type="match status" value="1"/>
</dbReference>
<keyword evidence="10 16" id="KW-0269">Exonuclease</keyword>
<evidence type="ECO:0000256" key="15">
    <source>
        <dbReference type="NCBIfam" id="TIGR00593"/>
    </source>
</evidence>
<dbReference type="PANTHER" id="PTHR10133:SF27">
    <property type="entry name" value="DNA POLYMERASE NU"/>
    <property type="match status" value="1"/>
</dbReference>
<dbReference type="Proteomes" id="UP001139450">
    <property type="component" value="Unassembled WGS sequence"/>
</dbReference>
<keyword evidence="5 16" id="KW-0548">Nucleotidyltransferase</keyword>
<dbReference type="GO" id="GO:0008409">
    <property type="term" value="F:5'-3' exonuclease activity"/>
    <property type="evidence" value="ECO:0007669"/>
    <property type="project" value="UniProtKB-UniRule"/>
</dbReference>
<dbReference type="Gene3D" id="1.10.150.20">
    <property type="entry name" value="5' to 3' exonuclease, C-terminal subdomain"/>
    <property type="match status" value="2"/>
</dbReference>
<dbReference type="NCBIfam" id="TIGR00593">
    <property type="entry name" value="pola"/>
    <property type="match status" value="1"/>
</dbReference>
<dbReference type="SUPFAM" id="SSF88723">
    <property type="entry name" value="PIN domain-like"/>
    <property type="match status" value="1"/>
</dbReference>
<dbReference type="FunFam" id="1.10.150.20:FF:000003">
    <property type="entry name" value="DNA polymerase I"/>
    <property type="match status" value="1"/>
</dbReference>
<evidence type="ECO:0000256" key="8">
    <source>
        <dbReference type="ARBA" id="ARBA00022763"/>
    </source>
</evidence>
<evidence type="ECO:0000313" key="20">
    <source>
        <dbReference type="EMBL" id="MCJ8210628.1"/>
    </source>
</evidence>
<sequence length="936" mass="104838">MKKLFLLDGMALIYRAHFALSKNPRFTSGGLNTSAVMGFTNTLLDVLRKEKPTHMAVVFDTDAPTERHTDFTDYKAHRQAMPEDLSAALPYVIKVILGFNIPVITSDGYEADDIIGTLAKKAEQKGYQVYCMTPDKDFAQLVSDNIFIYKPSRMGSDIEIMGVKEVKAKWEVDDVCQVIDILGLWGDAVDNIPGIPGVGEKTAKSLIKQYGSVENIIKNSHELKGKLRENVEKFADQGLLSKKLATILLDAPVELDEQGLEICAPSKDLLEPLFAELEFRTLGRRVFGDDFSVTELKAVGVQTDLFGNPTATGRTTLTVDVSDIATSDIPQAGKTIENTPHEYHLADTAEKRQELINLLKQQESFCFDTETTGTDANYCELVGLSFAVKAGEAWYVPVPADQQETKAIVNEFKGVFEDENIGKIGHNIKFDMLMLKWYDVQLKGKVFDTMLAHYVLDPDTRHNMDILSENYLGYKPVSITSLIGPKGKGQLSMRDVEIEKIKDYAAEDADVTLQLRNVFETKLKEVEAEKLIHEIEHPLIYVLADMEFEGVRIDKDTLSDFSGQLEKDIIQLEKTVYEKAGLRFNIASPKQLGEVLFEKLMLDPKAKKTKTGQYQTGEDVLLALANKSDIVRDILDFRQLQKLKSTYVDALPLMINAKTGRVHTSYNQAVAATGRLSSNNPNLQNIPIKTEKGREVRKAFIPRDSDHTLISADYSQIELRLIAEISKDENMMNAFTNNLDIHTATAANVYGVKLEEVDSTMRRNAKAVNFGIIYGQSAFGLSQSLGIPRKEAADIIEQYFNQFPGIKRYMSDTMNFARENGYVQTLMGRRRYLRDINSANATVRSFAERNAINAPIQGSAADMIKIAMINIHRELKASGLKGKMTMQVHDELVFDVPHNEVELIKPIIEHNMKTAIKTEVPIMVEIGTGFNWLEAH</sequence>
<dbReference type="InterPro" id="IPR008918">
    <property type="entry name" value="HhH2"/>
</dbReference>
<evidence type="ECO:0000256" key="2">
    <source>
        <dbReference type="ARBA" id="ARBA00012417"/>
    </source>
</evidence>
<name>A0A9X1X6L8_9SPHI</name>
<gene>
    <name evidence="16 20" type="primary">polA</name>
    <name evidence="20" type="ORF">MUY27_12995</name>
</gene>
<evidence type="ECO:0000313" key="21">
    <source>
        <dbReference type="Proteomes" id="UP001139450"/>
    </source>
</evidence>
<dbReference type="EMBL" id="JALJEJ010000005">
    <property type="protein sequence ID" value="MCJ8210628.1"/>
    <property type="molecule type" value="Genomic_DNA"/>
</dbReference>
<proteinExistence type="inferred from homology"/>
<dbReference type="InterPro" id="IPR036279">
    <property type="entry name" value="5-3_exonuclease_C_sf"/>
</dbReference>
<dbReference type="PRINTS" id="PR00868">
    <property type="entry name" value="DNAPOLI"/>
</dbReference>
<dbReference type="EC" id="2.7.7.7" evidence="2 15"/>
<keyword evidence="12 16" id="KW-0238">DNA-binding</keyword>
<dbReference type="InterPro" id="IPR019760">
    <property type="entry name" value="DNA-dir_DNA_pol_A_CS"/>
</dbReference>
<evidence type="ECO:0000256" key="5">
    <source>
        <dbReference type="ARBA" id="ARBA00022695"/>
    </source>
</evidence>
<dbReference type="NCBIfam" id="NF004397">
    <property type="entry name" value="PRK05755.1"/>
    <property type="match status" value="1"/>
</dbReference>
<keyword evidence="7" id="KW-0540">Nuclease</keyword>
<comment type="similarity">
    <text evidence="1 16">Belongs to the DNA polymerase type-A family.</text>
</comment>
<evidence type="ECO:0000256" key="6">
    <source>
        <dbReference type="ARBA" id="ARBA00022705"/>
    </source>
</evidence>
<dbReference type="InterPro" id="IPR020045">
    <property type="entry name" value="DNA_polI_H3TH"/>
</dbReference>
<evidence type="ECO:0000256" key="10">
    <source>
        <dbReference type="ARBA" id="ARBA00022839"/>
    </source>
</evidence>
<evidence type="ECO:0000256" key="12">
    <source>
        <dbReference type="ARBA" id="ARBA00023125"/>
    </source>
</evidence>
<dbReference type="PANTHER" id="PTHR10133">
    <property type="entry name" value="DNA POLYMERASE I"/>
    <property type="match status" value="1"/>
</dbReference>
<dbReference type="InterPro" id="IPR029060">
    <property type="entry name" value="PIN-like_dom_sf"/>
</dbReference>
<dbReference type="SMART" id="SM00475">
    <property type="entry name" value="53EXOc"/>
    <property type="match status" value="1"/>
</dbReference>
<evidence type="ECO:0000259" key="17">
    <source>
        <dbReference type="SMART" id="SM00474"/>
    </source>
</evidence>
<dbReference type="CDD" id="cd08637">
    <property type="entry name" value="DNA_pol_A_pol_I_C"/>
    <property type="match status" value="1"/>
</dbReference>
<dbReference type="AlphaFoldDB" id="A0A9X1X6L8"/>
<comment type="caution">
    <text evidence="20">The sequence shown here is derived from an EMBL/GenBank/DDBJ whole genome shotgun (WGS) entry which is preliminary data.</text>
</comment>
<dbReference type="CDD" id="cd09898">
    <property type="entry name" value="H3TH_53EXO"/>
    <property type="match status" value="1"/>
</dbReference>
<comment type="function">
    <text evidence="16">In addition to polymerase activity, this DNA polymerase exhibits 3'-5' and 5'-3' exonuclease activity.</text>
</comment>
<keyword evidence="9 16" id="KW-0378">Hydrolase</keyword>
<dbReference type="SMART" id="SM00279">
    <property type="entry name" value="HhH2"/>
    <property type="match status" value="1"/>
</dbReference>
<keyword evidence="11 16" id="KW-0239">DNA-directed DNA polymerase</keyword>
<evidence type="ECO:0000259" key="19">
    <source>
        <dbReference type="SMART" id="SM00482"/>
    </source>
</evidence>
<dbReference type="Gene3D" id="3.30.70.370">
    <property type="match status" value="1"/>
</dbReference>
<evidence type="ECO:0000259" key="18">
    <source>
        <dbReference type="SMART" id="SM00475"/>
    </source>
</evidence>
<dbReference type="SUPFAM" id="SSF56672">
    <property type="entry name" value="DNA/RNA polymerases"/>
    <property type="match status" value="1"/>
</dbReference>
<dbReference type="InterPro" id="IPR020046">
    <property type="entry name" value="5-3_exonucl_a-hlix_arch_N"/>
</dbReference>
<accession>A0A9X1X6L8</accession>
<dbReference type="Gene3D" id="1.20.1060.10">
    <property type="entry name" value="Taq DNA Polymerase, Chain T, domain 4"/>
    <property type="match status" value="1"/>
</dbReference>
<dbReference type="GO" id="GO:0008408">
    <property type="term" value="F:3'-5' exonuclease activity"/>
    <property type="evidence" value="ECO:0007669"/>
    <property type="project" value="UniProtKB-UniRule"/>
</dbReference>